<dbReference type="AlphaFoldDB" id="A0A4P6JIL6"/>
<dbReference type="InterPro" id="IPR036291">
    <property type="entry name" value="NAD(P)-bd_dom_sf"/>
</dbReference>
<dbReference type="GO" id="GO:0044877">
    <property type="term" value="F:protein-containing complex binding"/>
    <property type="evidence" value="ECO:0007669"/>
    <property type="project" value="TreeGrafter"/>
</dbReference>
<name>A0A4P6JIL6_KTERU</name>
<dbReference type="Proteomes" id="UP000290365">
    <property type="component" value="Chromosome"/>
</dbReference>
<sequence>MAHILVTGGTGDLGRAVVAQLLAQHLTPRVLSRQINPDLPPGVEVLIGDLTSGAGLREAVEGVDAIIHCASSPQGALATDIGGTRMLVQAARESGSPHFIYVSIVGVDYARTGYYRAKYEAEKVVEQSHLPWSIVRATQFHSFVLRLIQSLGTDTLNIIPTPPDVHLQPIDIGDVADYLVSLVNQGVSGQVQELGGPQILSLEELLQTYLRRRGRTATLRPVELPNSLFAVFSQKNHLCSHAAVGKKTWAEFMNDWYGERGPYPASKKETTILLEQLIQVPHESQVTVHTVAFEPGAQGPFPHRHPGPVFGYVVEGEVLFEMRGHAPTVYKQGDVFYEPNGCIHLLANNPSPSRNALLVAVLIGEPGQPILTPVSLQAGTNDPVDGYDGACS</sequence>
<accession>A0A4P6JIL6</accession>
<dbReference type="Pfam" id="PF13460">
    <property type="entry name" value="NAD_binding_10"/>
    <property type="match status" value="1"/>
</dbReference>
<dbReference type="RefSeq" id="WP_129885514.1">
    <property type="nucleotide sequence ID" value="NZ_CP035758.1"/>
</dbReference>
<proteinExistence type="predicted"/>
<dbReference type="PANTHER" id="PTHR12126:SF11">
    <property type="entry name" value="NADH DEHYDROGENASE [UBIQUINONE] 1 ALPHA SUBCOMPLEX SUBUNIT 9, MITOCHONDRIAL"/>
    <property type="match status" value="1"/>
</dbReference>
<dbReference type="InterPro" id="IPR016040">
    <property type="entry name" value="NAD(P)-bd_dom"/>
</dbReference>
<keyword evidence="4" id="KW-1185">Reference proteome</keyword>
<dbReference type="PANTHER" id="PTHR12126">
    <property type="entry name" value="NADH-UBIQUINONE OXIDOREDUCTASE 39 KDA SUBUNIT-RELATED"/>
    <property type="match status" value="1"/>
</dbReference>
<feature type="domain" description="Cupin type-2" evidence="1">
    <location>
        <begin position="291"/>
        <end position="349"/>
    </location>
</feature>
<dbReference type="Pfam" id="PF07883">
    <property type="entry name" value="Cupin_2"/>
    <property type="match status" value="1"/>
</dbReference>
<dbReference type="InterPro" id="IPR014710">
    <property type="entry name" value="RmlC-like_jellyroll"/>
</dbReference>
<reference evidence="3 4" key="1">
    <citation type="submission" date="2019-01" db="EMBL/GenBank/DDBJ databases">
        <title>Ktedonosporobacter rubrisoli SCAWS-G2.</title>
        <authorList>
            <person name="Huang Y."/>
            <person name="Yan B."/>
        </authorList>
    </citation>
    <scope>NUCLEOTIDE SEQUENCE [LARGE SCALE GENOMIC DNA]</scope>
    <source>
        <strain evidence="3 4">SCAWS-G2</strain>
    </source>
</reference>
<dbReference type="Gene3D" id="2.60.120.10">
    <property type="entry name" value="Jelly Rolls"/>
    <property type="match status" value="1"/>
</dbReference>
<dbReference type="KEGG" id="kbs:EPA93_02475"/>
<protein>
    <submittedName>
        <fullName evidence="3">Cupin domain-containing protein</fullName>
    </submittedName>
</protein>
<dbReference type="SUPFAM" id="SSF51182">
    <property type="entry name" value="RmlC-like cupins"/>
    <property type="match status" value="1"/>
</dbReference>
<dbReference type="EMBL" id="CP035758">
    <property type="protein sequence ID" value="QBD74915.1"/>
    <property type="molecule type" value="Genomic_DNA"/>
</dbReference>
<dbReference type="OrthoDB" id="9771302at2"/>
<gene>
    <name evidence="3" type="ORF">EPA93_02475</name>
</gene>
<feature type="domain" description="NAD(P)-binding" evidence="2">
    <location>
        <begin position="8"/>
        <end position="183"/>
    </location>
</feature>
<evidence type="ECO:0000259" key="1">
    <source>
        <dbReference type="Pfam" id="PF07883"/>
    </source>
</evidence>
<dbReference type="Gene3D" id="3.40.50.720">
    <property type="entry name" value="NAD(P)-binding Rossmann-like Domain"/>
    <property type="match status" value="1"/>
</dbReference>
<dbReference type="InterPro" id="IPR051207">
    <property type="entry name" value="ComplexI_NDUFA9_subunit"/>
</dbReference>
<dbReference type="SUPFAM" id="SSF51735">
    <property type="entry name" value="NAD(P)-binding Rossmann-fold domains"/>
    <property type="match status" value="1"/>
</dbReference>
<evidence type="ECO:0000313" key="4">
    <source>
        <dbReference type="Proteomes" id="UP000290365"/>
    </source>
</evidence>
<dbReference type="InterPro" id="IPR011051">
    <property type="entry name" value="RmlC_Cupin_sf"/>
</dbReference>
<dbReference type="InterPro" id="IPR013096">
    <property type="entry name" value="Cupin_2"/>
</dbReference>
<evidence type="ECO:0000259" key="2">
    <source>
        <dbReference type="Pfam" id="PF13460"/>
    </source>
</evidence>
<dbReference type="CDD" id="cd02234">
    <property type="entry name" value="cupin_BLR7677-like"/>
    <property type="match status" value="1"/>
</dbReference>
<organism evidence="3 4">
    <name type="scientific">Ktedonosporobacter rubrisoli</name>
    <dbReference type="NCBI Taxonomy" id="2509675"/>
    <lineage>
        <taxon>Bacteria</taxon>
        <taxon>Bacillati</taxon>
        <taxon>Chloroflexota</taxon>
        <taxon>Ktedonobacteria</taxon>
        <taxon>Ktedonobacterales</taxon>
        <taxon>Ktedonosporobacteraceae</taxon>
        <taxon>Ktedonosporobacter</taxon>
    </lineage>
</organism>
<evidence type="ECO:0000313" key="3">
    <source>
        <dbReference type="EMBL" id="QBD74915.1"/>
    </source>
</evidence>